<dbReference type="CDD" id="cd00063">
    <property type="entry name" value="FN3"/>
    <property type="match status" value="1"/>
</dbReference>
<reference evidence="3" key="1">
    <citation type="submission" date="2023-03" db="EMBL/GenBank/DDBJ databases">
        <title>Andean soil-derived lignocellulolytic bacterial consortium as a source of novel taxa and putative plastic-active enzymes.</title>
        <authorList>
            <person name="Diaz-Garcia L."/>
            <person name="Chuvochina M."/>
            <person name="Feuerriegel G."/>
            <person name="Bunk B."/>
            <person name="Sproer C."/>
            <person name="Streit W.R."/>
            <person name="Rodriguez L.M."/>
            <person name="Overmann J."/>
            <person name="Jimenez D.J."/>
        </authorList>
    </citation>
    <scope>NUCLEOTIDE SEQUENCE</scope>
    <source>
        <strain evidence="3">MAG 3858</strain>
    </source>
</reference>
<dbReference type="SMART" id="SM00060">
    <property type="entry name" value="FN3"/>
    <property type="match status" value="20"/>
</dbReference>
<gene>
    <name evidence="3" type="ORF">P0Y49_15250</name>
</gene>
<feature type="domain" description="Fibronectin type-III" evidence="2">
    <location>
        <begin position="1922"/>
        <end position="2019"/>
    </location>
</feature>
<proteinExistence type="predicted"/>
<dbReference type="Gene3D" id="2.60.40.10">
    <property type="entry name" value="Immunoglobulins"/>
    <property type="match status" value="2"/>
</dbReference>
<dbReference type="Proteomes" id="UP001214530">
    <property type="component" value="Chromosome"/>
</dbReference>
<evidence type="ECO:0000259" key="2">
    <source>
        <dbReference type="PROSITE" id="PS50853"/>
    </source>
</evidence>
<dbReference type="PANTHER" id="PTHR13817:SF166">
    <property type="entry name" value="NEURONAL IGCAM-RELATED"/>
    <property type="match status" value="1"/>
</dbReference>
<dbReference type="InterPro" id="IPR050964">
    <property type="entry name" value="Striated_Muscle_Regulatory"/>
</dbReference>
<evidence type="ECO:0000313" key="4">
    <source>
        <dbReference type="Proteomes" id="UP001214530"/>
    </source>
</evidence>
<sequence length="4330" mass="456836">MKLQFPILRLFFLLFFTGICTASGQDFFRVIGGIPHLPSVDPTTVLSPAQGMLIYNTTDQQPMIYGGASWETLCSSNVNTQTVKDYLEVKTGIPYLSSLNDKPVGPILSGGIYFSKTENTMMVYNGNEWTSVAKLNGKGNFTTNSDFSTNRGLQISRLPVLSSNPIPLGLSVGAIYINSVSKVIRYYDGIVWKDISCLPVISTISPSKITNTSAQSGADIKSNGGSTITIQGICWGTSPNPDITLSTKTENQVFGSDIGLFPGIISGLKANTIYHVRAYAINGSGIVYGEDLTFTSALASKPTIITLEVSDFTPVSANSGGYISSDGGAPITARGITWSVVGDPIDDPKATTTSDGSGVGTFPSKLTDLLRNTTYYVRAYAVNVMGKAYGNLIIFTTPSATAPVLSSPNIRIVDITDVSAVSEVTIINNGGEVVTERGMSWSTDRVNIVYGPSTQVNATDIGTYVCNITDLKPGTLYYVRAYAKNIIGTSYSSESSFITTSLPTLTTIKPYNYDAASHRDGWFSGYNGTIALSGGDITSNGVSLITKRGICWSTDPNPTTDLTTRTELNVSGSGTGTFYSYLTSLIPGTTYYVRAYAINSMGTAYGDEMTFKTPQIPDLITKPATDINSVSFKSGGDIIDNGRMPIVSQGLCWDTENNPSIDGQHTTDGSSGQSFTSLLKNLMGSTTYYICAYATNYVGTNYGEVLEVTMAAPIKPSIITAEVAGTAGTATTGGGDVTSNGGANITSRGVVWSLTPNFIPGLSTPNKSQVTGGTGRFNSPITGLSPNKTYYVRAYAVNSTGVEFGNEVTFKTYTIPSLMTTPVSSISGFAAVSGGDIFSDGGDKVTSSGIIWSTAPNPTTDLPTKTRGGTGIGSFIHNITGLLGNTTYYVRAYATNNAGTAYGNEHSFTTGPPVLPEVQTAEATEVTGESAVSGGLLITNGGALLSKSGIIWDTVSGFTPNQATLNKTVQYGQGNFTSVVAGLTPGTTYYVRAYVENSVGLVYGKEIVFKTASLAVLTTLVPIPSSITSTSVTSGGSIISNGGSYIRSNGVCWSTRENPSLTDKYVVSGSGSGNFTSKITDLLGSTTYYVRAFATNFAGTAYGQQESFTTAPPVPSAITTLKVTDITATTANSGGDITSNGGALVSTRGLVWSTNQGFDPATITKDKTAETGYEKGIFYSQMKGLTPGTTYYVRAYAVSIAGTSYGEELSFITPNLAIIVTNSPGLVTNTTAVMGGTVTDSGGSPVTARGVVWSTVDNFDPNSSTIDKTYNGGGVGSFSTTLKDLIPDTRYYVRAYAVTIAGTSFGQQVGITTYSPTLPVLTTVVPNRITGITAYSGGNIEDEGGVTAETRGIYWSPVPNFSLTATSTKMTTQTGVGKGVFASQMTGLTTGTTYYVRAYASNRVGTAYGEELSFITQTTPTLTTINITANTGITAMSGGVISSNGSADVFTQGVCWSTNPNPTVGLATKTSDPGSGVFTSKLIGLKPVTKYYVRAYATNAIGTSYGNEISFTTAPIVATLTTSDAVITSNTTASTGGTISNDGGAAITERGIVFSSKPNFNPVVDAVVRTSDGQGLGTFISELYDLVKSRTYYFRAYAVNSAGTAYGNQLTIAIFATSPILVTNKVTEIKGTTATSGGEITTDGGAEVTKRGICWSTQQNPTINLSTKTSDVDLGDGKFTSHMTGLLPNTLYYVRAYAINGIGVAYGLEESFITLALPTLTATDPVTKIRATTATSGGEITDDGRTPIINRGIVWSTYSNPTISLGTKTVDNVTQGIGSFTANMTGLLPNTTYYVRAYATNGVGVNYGSETMFKTNVVTLPSLTTSAVTEIEGYSAKGGGEVIDDGGMPVVTRGVVWSTNPAPTIAMPTKIVNGTAGVGTFENVFAGLIPGTTYYVRAFATNSIGTAYGNEVSFSSSAVVPSMSNVTIANAKLNTADGKANLVFDGGSAVTDMGLAWNTVDTIPVAPANHVSVGSTGTVVSATIPDLLPATKYFVWAYGTNAIGTGYSLKSVTFSTPDLPKITTTKVTAITQSTANSGGSGISDGGILITMKGICWSTAENPTIDLITKTEQGTGIAAFASSMTGLTKGTTYYVRAYATNAMGTSYGNQEIFKTIDIPALKTVVATDILSVSANSGGEIINDGGAAITVKGIVWDTKENPEITLITKTSNGTGTGNYISKIAPLTKSTKYYYRAYATNSIGTAYGQQEELTTLAELPVVSVVTMSDMTLVSAKGTAEITSDGGAEVTIRGLVWNTTGDPSLDNGTLMPKGAGPGIFNDTIEGLMEGPTYYVRAYATNSMGTAYSPTVTSFKVCLPTFTVSHIAGLNGAPVTKTVTYNSVSTNISGAARCWITQNLGADQVATSATDATEASSGWYWQFNKLQGYKMEGTTRTPGTTWNTSISENSNWTPANDPCVQLLGGGWRMPTTTEWTNAKAAPQSWLNIKDAYNSVLKLHTAGFFSYTSEFVRRGTEGYFWSSTQASSGNGGTLYFTNTGGAMTSFEKAYAWSVRCLRDEIIKTTPSVSDVVVPAVTMKDTSAEGIAMVTPDGGAPVTAKGLVWNTTGNPTLADNVIPSGSGIGAIAGTLTGLEEGPTYYVKAYATNSEGTSYSVAATSFKICKSFTVIHKAGLNGAPVTKTVTYGSINTMFSGAAKCWITQNLGADKQATAINDNSEAAGGWYWQYNRIQGFKHDGVTRTPNDAWTPWITSISENLNWLPANDPCTQLLGGGWRIPTTTEWNKAAAAPQSWTTSALAFASDLKLHAAGYLSGGNLTSRGTYNGYWTSDQYNSSNGGLMYNGTGVSYTDKANAFPLRCLRDAVVKSVPSVSNVSVPVSGMTVGTAEGSATITYDGGAAVTTRGLVWNTTGDPTTDDHMISLGSGTGDLTGVMTGLVEGPTYYVRAFATSSQGTGYSPKVTSFKICNPFTVIHEAGLNGAPVTKTVTYKAVSSSVSGAPRCWITQNLGSDKQATAVTDATEAASGWYWQFNKSKGFKHDGTVRTPNDAWTPWITSISESINWLPANDPCVLLLGGGWRMPTSTEWTAVAAPPQFWKSPTNAYDSELKLHSAGYLSTAGALTNRGTYHGYWASTSYNSSNGMFMYNGSGATYVDKANAFPIRCLRDSIVKNMPSVSNVTVLVADMTVSTAKGTAMVTNDGGTKVMAKGLVWNRTGTPTLSDQVVNTGDGTGTISGILEQLVEGPTYYVRAFATNSQGTAYSTLVTSFKICNPFTVIHKAGLNGAPVNKTVTYKTVNTSVSGAARCWITQNLGSDQQATAVSDATEAASGWYWQFNRSQGFKHDGTVRTPNDAWTSWITSISESVNWDAANDPCTQLLGAGWRIPTSTEWAAVAAPPQFWKNPTNAFDSELKLHSAGYLSTAGALTNRGTYHGYWASTSYNSSNGMFMYNGSGATYVDKANAFPIRCLRDSIVKKMPSVSNVTVPVAEMTANSADGSATITNDGGADVTARGLVWNTTGMPTLDDQVIYIGKGTGDIKGTLSNLIEGPTYYVRAFATNSQGTAYSTLVTSFKICNPFTVIHKAGLNGAPVDKMVTYKTVSSNVSGAARCWITQNLGSDQQAISVSDATEAASGWYWQFNRSQGFKHDGTIRTPNDAWTSWITSISENLSWDAANDPCTLLLGGGWRMPTSTEWTKAAAPPQYWTSPTSAYASELKMHSAGYISAAGAVYQRGQNSSYWSSTSYNSTNGWYLYNGGTVSYIDKAAALPLRCLRDVIVKRVPSVSNVTTPVAEMTANSAEGSAMITNDGGADVTARGLVWNTTGTPTLDDQVVQIGKGTGDIKGTLKNLIEGPTYYVRAFATNSEGTAYSTLVTSFKICNPFTIIHKAGLNGAPVDKTVTYKTVTSNVSGAARCWITQNLGADQEASAVDDGTEAASGWYWQFNRSQGYKYDGTVRTPNPAWTSWITSISENISWGGANDPCTLLLGGGWRMPTSAEWTKAAAPPQYWRNSAHAYASELKIHSAGYISAAGTIYQRGQNSSYWSSTSYNSTNGWYLYNGGTVSYIDKAAALPLRCLRDEIEKTIPSVSNMILPTDKMTATTVEATATVALNGNSLVTARGFVWNTSGSPTLSDQKLSLGMGTGIITGVLTGLMEGPSYYVRAYATNSEGTAYSPVESTFKICRPLTVSHTQGVNGAPVSKVVTYGTISSAISGAAKCWITQNLGASQQAESVNDASEASCGWYFQFNRSQGYKYDAGLRTPDQALKPYVGSISESISWSEVNDPCALLLGAGWRIPTSAEWTKAVAPPQYWTSPANAYASELKIHTAGYLSAAGAIYQRGQNSSYWTSIHYNSTNGWYLYNGGTISYIDKAAALPIRCLKD</sequence>
<keyword evidence="1" id="KW-0677">Repeat</keyword>
<dbReference type="PROSITE" id="PS50853">
    <property type="entry name" value="FN3"/>
    <property type="match status" value="3"/>
</dbReference>
<feature type="domain" description="Fibronectin type-III" evidence="2">
    <location>
        <begin position="406"/>
        <end position="503"/>
    </location>
</feature>
<protein>
    <recommendedName>
        <fullName evidence="2">Fibronectin type-III domain-containing protein</fullName>
    </recommendedName>
</protein>
<accession>A0AAJ5W7W3</accession>
<dbReference type="SUPFAM" id="SSF49265">
    <property type="entry name" value="Fibronectin type III"/>
    <property type="match status" value="11"/>
</dbReference>
<dbReference type="InterPro" id="IPR013783">
    <property type="entry name" value="Ig-like_fold"/>
</dbReference>
<organism evidence="3 4">
    <name type="scientific">Candidatus Pedobacter colombiensis</name>
    <dbReference type="NCBI Taxonomy" id="3121371"/>
    <lineage>
        <taxon>Bacteria</taxon>
        <taxon>Pseudomonadati</taxon>
        <taxon>Bacteroidota</taxon>
        <taxon>Sphingobacteriia</taxon>
        <taxon>Sphingobacteriales</taxon>
        <taxon>Sphingobacteriaceae</taxon>
        <taxon>Pedobacter</taxon>
    </lineage>
</organism>
<name>A0AAJ5W7W3_9SPHI</name>
<dbReference type="PANTHER" id="PTHR13817">
    <property type="entry name" value="TITIN"/>
    <property type="match status" value="1"/>
</dbReference>
<dbReference type="InterPro" id="IPR003961">
    <property type="entry name" value="FN3_dom"/>
</dbReference>
<dbReference type="InterPro" id="IPR036116">
    <property type="entry name" value="FN3_sf"/>
</dbReference>
<feature type="domain" description="Fibronectin type-III" evidence="2">
    <location>
        <begin position="1214"/>
        <end position="1320"/>
    </location>
</feature>
<evidence type="ECO:0000256" key="1">
    <source>
        <dbReference type="ARBA" id="ARBA00022737"/>
    </source>
</evidence>
<evidence type="ECO:0000313" key="3">
    <source>
        <dbReference type="EMBL" id="WEK18147.1"/>
    </source>
</evidence>
<dbReference type="EMBL" id="CP119313">
    <property type="protein sequence ID" value="WEK18147.1"/>
    <property type="molecule type" value="Genomic_DNA"/>
</dbReference>